<dbReference type="EC" id="6.3.2.-" evidence="1"/>
<name>A0A4U9VH27_SERFO</name>
<reference evidence="1" key="1">
    <citation type="submission" date="2019-05" db="EMBL/GenBank/DDBJ databases">
        <authorList>
            <consortium name="Pathogen Informatics"/>
        </authorList>
    </citation>
    <scope>NUCLEOTIDE SEQUENCE [LARGE SCALE GENOMIC DNA]</scope>
    <source>
        <strain evidence="1">NCTC12965</strain>
    </source>
</reference>
<keyword evidence="1" id="KW-0436">Ligase</keyword>
<accession>A0A4U9VH27</accession>
<gene>
    <name evidence="1" type="primary">iucA_1</name>
    <name evidence="1" type="ORF">NCTC12965_05358</name>
</gene>
<protein>
    <submittedName>
        <fullName evidence="1">Aerobactin synthase IucA</fullName>
        <ecNumber evidence="1">6.3.2.-</ecNumber>
    </submittedName>
</protein>
<dbReference type="GO" id="GO:0016874">
    <property type="term" value="F:ligase activity"/>
    <property type="evidence" value="ECO:0007669"/>
    <property type="project" value="UniProtKB-KW"/>
</dbReference>
<sequence>MTIQLASAATDVAAQCFLNALMRETRDWHIVPATHSQQPQLHLPLSDSQFIRIPLRHISPTQHHQYQFPACLNGNGEALSFERLVTFVAGQTGDKRPTE</sequence>
<dbReference type="AlphaFoldDB" id="A0A4U9VH27"/>
<organism evidence="1">
    <name type="scientific">Serratia fonticola</name>
    <dbReference type="NCBI Taxonomy" id="47917"/>
    <lineage>
        <taxon>Bacteria</taxon>
        <taxon>Pseudomonadati</taxon>
        <taxon>Pseudomonadota</taxon>
        <taxon>Gammaproteobacteria</taxon>
        <taxon>Enterobacterales</taxon>
        <taxon>Yersiniaceae</taxon>
        <taxon>Serratia</taxon>
    </lineage>
</organism>
<proteinExistence type="predicted"/>
<evidence type="ECO:0000313" key="1">
    <source>
        <dbReference type="EMBL" id="VTR46345.1"/>
    </source>
</evidence>
<dbReference type="EMBL" id="CABEEZ010000116">
    <property type="protein sequence ID" value="VTR46345.1"/>
    <property type="molecule type" value="Genomic_DNA"/>
</dbReference>